<comment type="caution">
    <text evidence="2">The sequence shown here is derived from an EMBL/GenBank/DDBJ whole genome shotgun (WGS) entry which is preliminary data.</text>
</comment>
<keyword evidence="2" id="KW-0540">Nuclease</keyword>
<dbReference type="InterPro" id="IPR036397">
    <property type="entry name" value="RNaseH_sf"/>
</dbReference>
<dbReference type="GO" id="GO:0003676">
    <property type="term" value="F:nucleic acid binding"/>
    <property type="evidence" value="ECO:0007669"/>
    <property type="project" value="InterPro"/>
</dbReference>
<dbReference type="OrthoDB" id="9773351at2"/>
<organism evidence="2 3">
    <name type="scientific">Niastella caeni</name>
    <dbReference type="NCBI Taxonomy" id="2569763"/>
    <lineage>
        <taxon>Bacteria</taxon>
        <taxon>Pseudomonadati</taxon>
        <taxon>Bacteroidota</taxon>
        <taxon>Chitinophagia</taxon>
        <taxon>Chitinophagales</taxon>
        <taxon>Chitinophagaceae</taxon>
        <taxon>Niastella</taxon>
    </lineage>
</organism>
<accession>A0A4S8I1I0</accession>
<dbReference type="EMBL" id="STFF01000001">
    <property type="protein sequence ID" value="THU41850.1"/>
    <property type="molecule type" value="Genomic_DNA"/>
</dbReference>
<gene>
    <name evidence="2" type="ORF">FAM09_07040</name>
</gene>
<feature type="domain" description="Predicted 3'-5' exonuclease PolB-like" evidence="1">
    <location>
        <begin position="60"/>
        <end position="224"/>
    </location>
</feature>
<dbReference type="CDD" id="cd05782">
    <property type="entry name" value="DNA_polB_like1_exo"/>
    <property type="match status" value="1"/>
</dbReference>
<reference evidence="2 3" key="1">
    <citation type="submission" date="2019-04" db="EMBL/GenBank/DDBJ databases">
        <title>Niastella caeni sp. nov., isolated from activated sludge.</title>
        <authorList>
            <person name="Sheng M."/>
        </authorList>
    </citation>
    <scope>NUCLEOTIDE SEQUENCE [LARGE SCALE GENOMIC DNA]</scope>
    <source>
        <strain evidence="2 3">HX-2-15</strain>
    </source>
</reference>
<dbReference type="Proteomes" id="UP000306918">
    <property type="component" value="Unassembled WGS sequence"/>
</dbReference>
<proteinExistence type="predicted"/>
<dbReference type="InterPro" id="IPR019288">
    <property type="entry name" value="3'-5'_exonuclease_PolB-like"/>
</dbReference>
<name>A0A4S8I1I0_9BACT</name>
<sequence length="238" mass="27710">MVTLNNILFLDIETVPQYDCYDKMPPEWKALWDLKAAYLIRNKEEETVETIYNRAGIYSEFGKIVCITCGIIQGYNPTKKLILKSFCGDDEKEVLLQFAEMLKRWATDANKCLCAHNGKEFDFPFLCRRMVIHNIPLPTILNTRGKKPWEINHLDTMDLWRFGDYKTYTSLNLLACTLGIPTPKDDIDGSMVWEVYWKEKNLERIVCYCQKDVITVAQVYLRMTGEELIAADNIEIKP</sequence>
<dbReference type="GO" id="GO:0004527">
    <property type="term" value="F:exonuclease activity"/>
    <property type="evidence" value="ECO:0007669"/>
    <property type="project" value="UniProtKB-KW"/>
</dbReference>
<evidence type="ECO:0000259" key="1">
    <source>
        <dbReference type="Pfam" id="PF10108"/>
    </source>
</evidence>
<dbReference type="InterPro" id="IPR012337">
    <property type="entry name" value="RNaseH-like_sf"/>
</dbReference>
<protein>
    <submittedName>
        <fullName evidence="2">3'-5' exonuclease</fullName>
    </submittedName>
</protein>
<dbReference type="Gene3D" id="3.30.420.10">
    <property type="entry name" value="Ribonuclease H-like superfamily/Ribonuclease H"/>
    <property type="match status" value="1"/>
</dbReference>
<dbReference type="SUPFAM" id="SSF53098">
    <property type="entry name" value="Ribonuclease H-like"/>
    <property type="match status" value="1"/>
</dbReference>
<keyword evidence="2" id="KW-0269">Exonuclease</keyword>
<keyword evidence="2" id="KW-0378">Hydrolase</keyword>
<evidence type="ECO:0000313" key="2">
    <source>
        <dbReference type="EMBL" id="THU41850.1"/>
    </source>
</evidence>
<keyword evidence="3" id="KW-1185">Reference proteome</keyword>
<dbReference type="AlphaFoldDB" id="A0A4S8I1I0"/>
<evidence type="ECO:0000313" key="3">
    <source>
        <dbReference type="Proteomes" id="UP000306918"/>
    </source>
</evidence>
<dbReference type="RefSeq" id="WP_136576338.1">
    <property type="nucleotide sequence ID" value="NZ_STFF01000001.1"/>
</dbReference>
<dbReference type="Pfam" id="PF10108">
    <property type="entry name" value="DNA_pol_B_exo2"/>
    <property type="match status" value="1"/>
</dbReference>